<accession>A0ABY7FEN6</accession>
<evidence type="ECO:0000313" key="1">
    <source>
        <dbReference type="EMBL" id="WAR20660.1"/>
    </source>
</evidence>
<name>A0ABY7FEN6_MYAAR</name>
<protein>
    <submittedName>
        <fullName evidence="1">Uncharacterized protein</fullName>
    </submittedName>
</protein>
<reference evidence="1" key="1">
    <citation type="submission" date="2022-11" db="EMBL/GenBank/DDBJ databases">
        <title>Centuries of genome instability and evolution in soft-shell clam transmissible cancer (bioRxiv).</title>
        <authorList>
            <person name="Hart S.F.M."/>
            <person name="Yonemitsu M.A."/>
            <person name="Giersch R.M."/>
            <person name="Beal B.F."/>
            <person name="Arriagada G."/>
            <person name="Davis B.W."/>
            <person name="Ostrander E.A."/>
            <person name="Goff S.P."/>
            <person name="Metzger M.J."/>
        </authorList>
    </citation>
    <scope>NUCLEOTIDE SEQUENCE</scope>
    <source>
        <strain evidence="1">MELC-2E11</strain>
        <tissue evidence="1">Siphon/mantle</tissue>
    </source>
</reference>
<gene>
    <name evidence="1" type="ORF">MAR_014634</name>
</gene>
<organism evidence="1 2">
    <name type="scientific">Mya arenaria</name>
    <name type="common">Soft-shell clam</name>
    <dbReference type="NCBI Taxonomy" id="6604"/>
    <lineage>
        <taxon>Eukaryota</taxon>
        <taxon>Metazoa</taxon>
        <taxon>Spiralia</taxon>
        <taxon>Lophotrochozoa</taxon>
        <taxon>Mollusca</taxon>
        <taxon>Bivalvia</taxon>
        <taxon>Autobranchia</taxon>
        <taxon>Heteroconchia</taxon>
        <taxon>Euheterodonta</taxon>
        <taxon>Imparidentia</taxon>
        <taxon>Neoheterodontei</taxon>
        <taxon>Myida</taxon>
        <taxon>Myoidea</taxon>
        <taxon>Myidae</taxon>
        <taxon>Mya</taxon>
    </lineage>
</organism>
<evidence type="ECO:0000313" key="2">
    <source>
        <dbReference type="Proteomes" id="UP001164746"/>
    </source>
</evidence>
<dbReference type="Proteomes" id="UP001164746">
    <property type="component" value="Chromosome 12"/>
</dbReference>
<dbReference type="EMBL" id="CP111023">
    <property type="protein sequence ID" value="WAR20660.1"/>
    <property type="molecule type" value="Genomic_DNA"/>
</dbReference>
<proteinExistence type="predicted"/>
<sequence length="134" mass="15474">MSLKLWLNAPKEKFIWTPTKLHSVQTEMMLHFASQARRHLVRFAQNINTLSLQNYVNSTLSDVSALLEVNENMFRSLEEKFSSTQIELKLQDVVHMSLSSAMIVCSTLGSLTYLSKSFHKYKKIKINQNILLLN</sequence>
<keyword evidence="2" id="KW-1185">Reference proteome</keyword>